<evidence type="ECO:0000259" key="2">
    <source>
        <dbReference type="Pfam" id="PF03972"/>
    </source>
</evidence>
<dbReference type="SUPFAM" id="SSF103378">
    <property type="entry name" value="2-methylcitrate dehydratase PrpD"/>
    <property type="match status" value="1"/>
</dbReference>
<sequence length="235" mass="24943">TESTIIGTPNKVPANLAAFANGELFNALDYEALTSPSGHISPFVMAAPLALAESSRASGQELITALALSHEIGIRMARGLIPGKGFYMRIPQKEIRIGLPTHGYGSAIFGGVAGAAKILGFGPDKLCHALGIAGYMCPIPVVMKFAATVPSSMSKYLSAGWISMTEVMAVLLSDLGYTGDKEILDGEFGFWKSFASEGWLPEEVIVHLGKNWFLPSSISYKAYPCCGAMHHALDC</sequence>
<evidence type="ECO:0000256" key="1">
    <source>
        <dbReference type="ARBA" id="ARBA00006174"/>
    </source>
</evidence>
<proteinExistence type="inferred from homology"/>
<dbReference type="InterPro" id="IPR042183">
    <property type="entry name" value="MmgE/PrpD_sf_1"/>
</dbReference>
<dbReference type="PANTHER" id="PTHR16943:SF8">
    <property type="entry name" value="2-METHYLCITRATE DEHYDRATASE"/>
    <property type="match status" value="1"/>
</dbReference>
<dbReference type="AlphaFoldDB" id="X0YEJ9"/>
<dbReference type="PANTHER" id="PTHR16943">
    <property type="entry name" value="2-METHYLCITRATE DEHYDRATASE-RELATED"/>
    <property type="match status" value="1"/>
</dbReference>
<reference evidence="3" key="1">
    <citation type="journal article" date="2014" name="Front. Microbiol.">
        <title>High frequency of phylogenetically diverse reductive dehalogenase-homologous genes in deep subseafloor sedimentary metagenomes.</title>
        <authorList>
            <person name="Kawai M."/>
            <person name="Futagami T."/>
            <person name="Toyoda A."/>
            <person name="Takaki Y."/>
            <person name="Nishi S."/>
            <person name="Hori S."/>
            <person name="Arai W."/>
            <person name="Tsubouchi T."/>
            <person name="Morono Y."/>
            <person name="Uchiyama I."/>
            <person name="Ito T."/>
            <person name="Fujiyama A."/>
            <person name="Inagaki F."/>
            <person name="Takami H."/>
        </authorList>
    </citation>
    <scope>NUCLEOTIDE SEQUENCE</scope>
    <source>
        <strain evidence="3">Expedition CK06-06</strain>
    </source>
</reference>
<dbReference type="InterPro" id="IPR005656">
    <property type="entry name" value="MmgE_PrpD"/>
</dbReference>
<protein>
    <recommendedName>
        <fullName evidence="2">MmgE/PrpD N-terminal domain-containing protein</fullName>
    </recommendedName>
</protein>
<feature type="non-terminal residue" evidence="3">
    <location>
        <position position="235"/>
    </location>
</feature>
<organism evidence="3">
    <name type="scientific">marine sediment metagenome</name>
    <dbReference type="NCBI Taxonomy" id="412755"/>
    <lineage>
        <taxon>unclassified sequences</taxon>
        <taxon>metagenomes</taxon>
        <taxon>ecological metagenomes</taxon>
    </lineage>
</organism>
<comment type="caution">
    <text evidence="3">The sequence shown here is derived from an EMBL/GenBank/DDBJ whole genome shotgun (WGS) entry which is preliminary data.</text>
</comment>
<comment type="similarity">
    <text evidence="1">Belongs to the PrpD family.</text>
</comment>
<dbReference type="GO" id="GO:0016829">
    <property type="term" value="F:lyase activity"/>
    <property type="evidence" value="ECO:0007669"/>
    <property type="project" value="InterPro"/>
</dbReference>
<dbReference type="InterPro" id="IPR036148">
    <property type="entry name" value="MmgE/PrpD_sf"/>
</dbReference>
<accession>X0YEJ9</accession>
<gene>
    <name evidence="3" type="ORF">S01H1_76659</name>
</gene>
<dbReference type="EMBL" id="BARS01051464">
    <property type="protein sequence ID" value="GAG45662.1"/>
    <property type="molecule type" value="Genomic_DNA"/>
</dbReference>
<dbReference type="Gene3D" id="1.10.4100.10">
    <property type="entry name" value="2-methylcitrate dehydratase PrpD"/>
    <property type="match status" value="1"/>
</dbReference>
<dbReference type="InterPro" id="IPR045336">
    <property type="entry name" value="MmgE_PrpD_N"/>
</dbReference>
<feature type="domain" description="MmgE/PrpD N-terminal" evidence="2">
    <location>
        <begin position="2"/>
        <end position="196"/>
    </location>
</feature>
<evidence type="ECO:0000313" key="3">
    <source>
        <dbReference type="EMBL" id="GAG45662.1"/>
    </source>
</evidence>
<dbReference type="Pfam" id="PF03972">
    <property type="entry name" value="MmgE_PrpD_N"/>
    <property type="match status" value="1"/>
</dbReference>
<feature type="non-terminal residue" evidence="3">
    <location>
        <position position="1"/>
    </location>
</feature>
<name>X0YEJ9_9ZZZZ</name>